<dbReference type="PRINTS" id="PR00793">
    <property type="entry name" value="PROAMNOPTASE"/>
</dbReference>
<evidence type="ECO:0000259" key="3">
    <source>
        <dbReference type="Pfam" id="PF00561"/>
    </source>
</evidence>
<dbReference type="Pfam" id="PF00561">
    <property type="entry name" value="Abhydrolase_1"/>
    <property type="match status" value="1"/>
</dbReference>
<sequence>MGLTVKNHWLECPWDYSDSAASSGASESFTLYARELVPDGGEDLPALLYLQGGPGSPAPRPLDSTSGLIGEALKHYRVVLLDQRGTGRSHRIDEGCEPEDLSLERLVHLRQDNIVRDAERLREALGEEQWSLYGQSFGGFCITSYCSLFPESVRECFLTGGLPSLDRPIDDVYRETYGAIAVRHGHLYERFPWMDRRIREIGHHLDNSQEILPTGERLSSRRFRTIGINLGRGHGLHSLAYLLEDPFRTVRGDKRLTTDVLTAIGAQVSFAGAPLYAAIHESIYGGVAVSGEADQRATRWSAHRIREEIPGFEENADPRGDDPYYLTGEHIYPWQFQEDPALHAFAESAEALAQWQWSSSPYDTDVLAERAPVGAGVVYLDDAFVPFERSRVAASKYRDMRIHVTNALQHDGIRTDGAELFRTLREKVNEY</sequence>
<comment type="caution">
    <text evidence="4">The sequence shown here is derived from an EMBL/GenBank/DDBJ whole genome shotgun (WGS) entry which is preliminary data.</text>
</comment>
<evidence type="ECO:0000313" key="5">
    <source>
        <dbReference type="Proteomes" id="UP000285278"/>
    </source>
</evidence>
<gene>
    <name evidence="4" type="ORF">D3M95_03485</name>
</gene>
<dbReference type="GO" id="GO:0006508">
    <property type="term" value="P:proteolysis"/>
    <property type="evidence" value="ECO:0007669"/>
    <property type="project" value="InterPro"/>
</dbReference>
<dbReference type="OrthoDB" id="9796770at2"/>
<name>A0A418Q7X0_9CORY</name>
<dbReference type="EMBL" id="QXJK01000003">
    <property type="protein sequence ID" value="RIX35591.1"/>
    <property type="molecule type" value="Genomic_DNA"/>
</dbReference>
<evidence type="ECO:0000256" key="1">
    <source>
        <dbReference type="ARBA" id="ARBA00010088"/>
    </source>
</evidence>
<dbReference type="GO" id="GO:0004177">
    <property type="term" value="F:aminopeptidase activity"/>
    <property type="evidence" value="ECO:0007669"/>
    <property type="project" value="UniProtKB-EC"/>
</dbReference>
<comment type="similarity">
    <text evidence="1">Belongs to the peptidase S33 family.</text>
</comment>
<dbReference type="PANTHER" id="PTHR43248">
    <property type="entry name" value="2-SUCCINYL-6-HYDROXY-2,4-CYCLOHEXADIENE-1-CARBOXYLATE SYNTHASE"/>
    <property type="match status" value="1"/>
</dbReference>
<evidence type="ECO:0000256" key="2">
    <source>
        <dbReference type="ARBA" id="ARBA00022801"/>
    </source>
</evidence>
<keyword evidence="5" id="KW-1185">Reference proteome</keyword>
<dbReference type="Proteomes" id="UP000285278">
    <property type="component" value="Unassembled WGS sequence"/>
</dbReference>
<dbReference type="SUPFAM" id="SSF53474">
    <property type="entry name" value="alpha/beta-Hydrolases"/>
    <property type="match status" value="1"/>
</dbReference>
<dbReference type="AlphaFoldDB" id="A0A418Q7X0"/>
<evidence type="ECO:0000313" key="4">
    <source>
        <dbReference type="EMBL" id="RIX35591.1"/>
    </source>
</evidence>
<organism evidence="4 5">
    <name type="scientific">Corynebacterium falsenii</name>
    <dbReference type="NCBI Taxonomy" id="108486"/>
    <lineage>
        <taxon>Bacteria</taxon>
        <taxon>Bacillati</taxon>
        <taxon>Actinomycetota</taxon>
        <taxon>Actinomycetes</taxon>
        <taxon>Mycobacteriales</taxon>
        <taxon>Corynebacteriaceae</taxon>
        <taxon>Corynebacterium</taxon>
    </lineage>
</organism>
<protein>
    <submittedName>
        <fullName evidence="4">Alpha/beta fold hydrolase</fullName>
    </submittedName>
</protein>
<dbReference type="InterPro" id="IPR029058">
    <property type="entry name" value="AB_hydrolase_fold"/>
</dbReference>
<dbReference type="PANTHER" id="PTHR43248:SF2">
    <property type="entry name" value="PROLYL AMINOPEPTIDASE"/>
    <property type="match status" value="1"/>
</dbReference>
<dbReference type="Gene3D" id="3.40.50.1820">
    <property type="entry name" value="alpha/beta hydrolase"/>
    <property type="match status" value="1"/>
</dbReference>
<keyword evidence="2 4" id="KW-0378">Hydrolase</keyword>
<dbReference type="InterPro" id="IPR051601">
    <property type="entry name" value="Serine_prot/Carboxylest_S33"/>
</dbReference>
<accession>A0A418Q7X0</accession>
<feature type="domain" description="AB hydrolase-1" evidence="3">
    <location>
        <begin position="45"/>
        <end position="166"/>
    </location>
</feature>
<dbReference type="STRING" id="1451189.CFAL_05125"/>
<proteinExistence type="inferred from homology"/>
<dbReference type="InterPro" id="IPR002410">
    <property type="entry name" value="Peptidase_S33"/>
</dbReference>
<dbReference type="InterPro" id="IPR000073">
    <property type="entry name" value="AB_hydrolase_1"/>
</dbReference>
<reference evidence="4 5" key="1">
    <citation type="submission" date="2018-09" db="EMBL/GenBank/DDBJ databases">
        <title>Optimization and identification of Corynebacterium falsenii FN1-14 from fish paste.</title>
        <authorList>
            <person name="Daroonpunt R."/>
            <person name="Tanasupawat S."/>
        </authorList>
    </citation>
    <scope>NUCLEOTIDE SEQUENCE [LARGE SCALE GENOMIC DNA]</scope>
    <source>
        <strain evidence="4 5">FN1-14</strain>
    </source>
</reference>